<keyword evidence="2 4" id="KW-0808">Transferase</keyword>
<evidence type="ECO:0000256" key="1">
    <source>
        <dbReference type="ARBA" id="ARBA00022676"/>
    </source>
</evidence>
<dbReference type="Proteomes" id="UP000530928">
    <property type="component" value="Unassembled WGS sequence"/>
</dbReference>
<keyword evidence="1" id="KW-0328">Glycosyltransferase</keyword>
<dbReference type="PANTHER" id="PTHR12526">
    <property type="entry name" value="GLYCOSYLTRANSFERASE"/>
    <property type="match status" value="1"/>
</dbReference>
<accession>A0A7W0CIU2</accession>
<dbReference type="SUPFAM" id="SSF53756">
    <property type="entry name" value="UDP-Glycosyltransferase/glycogen phosphorylase"/>
    <property type="match status" value="1"/>
</dbReference>
<evidence type="ECO:0000256" key="2">
    <source>
        <dbReference type="ARBA" id="ARBA00022679"/>
    </source>
</evidence>
<evidence type="ECO:0000259" key="3">
    <source>
        <dbReference type="Pfam" id="PF13579"/>
    </source>
</evidence>
<dbReference type="RefSeq" id="WP_181610737.1">
    <property type="nucleotide sequence ID" value="NZ_BAABAM010000002.1"/>
</dbReference>
<sequence length="385" mass="42430">MRIRVLRVISRMTVGGPAQQVTALMRHLDPEIYEQRLYTGFVAPGEADHLELCAPDVDATRIEQLGRRAGPMDDLSAYRDLKQAVEEFRPDIVHTHATKAGLIGRLAAGRVPYRVHSFHDHFPHGHVPPVKIRAMIQAERALAGRTARLVTVSERMRHELLAAGIGAREQYSVVPPGLDPPQPATDRAVARRLLGLPPDVPVVAYVGGVTRIRRPDRFAATARIIRRTLPSTHFVVCGDGDQIGVLRRALPHDLHLLGWRADAHLVFSAADLVLMTSDNASTPAALIEAGQYGVPVVSTRVGSIAEVIIDGETGLLGRRDPADLAARAIRVLTDELLGKRLGRRAKQHTATRFCRTNLVESIDRLYLGLTGEIHEDHRRPALRLR</sequence>
<dbReference type="InterPro" id="IPR028098">
    <property type="entry name" value="Glyco_trans_4-like_N"/>
</dbReference>
<organism evidence="4 5">
    <name type="scientific">Nonomuraea soli</name>
    <dbReference type="NCBI Taxonomy" id="1032476"/>
    <lineage>
        <taxon>Bacteria</taxon>
        <taxon>Bacillati</taxon>
        <taxon>Actinomycetota</taxon>
        <taxon>Actinomycetes</taxon>
        <taxon>Streptosporangiales</taxon>
        <taxon>Streptosporangiaceae</taxon>
        <taxon>Nonomuraea</taxon>
    </lineage>
</organism>
<comment type="caution">
    <text evidence="4">The sequence shown here is derived from an EMBL/GenBank/DDBJ whole genome shotgun (WGS) entry which is preliminary data.</text>
</comment>
<dbReference type="EMBL" id="JACDUR010000003">
    <property type="protein sequence ID" value="MBA2891996.1"/>
    <property type="molecule type" value="Genomic_DNA"/>
</dbReference>
<evidence type="ECO:0000313" key="5">
    <source>
        <dbReference type="Proteomes" id="UP000530928"/>
    </source>
</evidence>
<keyword evidence="5" id="KW-1185">Reference proteome</keyword>
<gene>
    <name evidence="4" type="ORF">HNR30_003337</name>
</gene>
<dbReference type="GO" id="GO:0016757">
    <property type="term" value="F:glycosyltransferase activity"/>
    <property type="evidence" value="ECO:0007669"/>
    <property type="project" value="UniProtKB-KW"/>
</dbReference>
<dbReference type="Pfam" id="PF13692">
    <property type="entry name" value="Glyco_trans_1_4"/>
    <property type="match status" value="1"/>
</dbReference>
<evidence type="ECO:0000313" key="4">
    <source>
        <dbReference type="EMBL" id="MBA2891996.1"/>
    </source>
</evidence>
<reference evidence="4 5" key="1">
    <citation type="submission" date="2020-07" db="EMBL/GenBank/DDBJ databases">
        <title>Genomic Encyclopedia of Type Strains, Phase IV (KMG-IV): sequencing the most valuable type-strain genomes for metagenomic binning, comparative biology and taxonomic classification.</title>
        <authorList>
            <person name="Goeker M."/>
        </authorList>
    </citation>
    <scope>NUCLEOTIDE SEQUENCE [LARGE SCALE GENOMIC DNA]</scope>
    <source>
        <strain evidence="4 5">DSM 45533</strain>
    </source>
</reference>
<dbReference type="AlphaFoldDB" id="A0A7W0CIU2"/>
<dbReference type="Gene3D" id="3.40.50.2000">
    <property type="entry name" value="Glycogen Phosphorylase B"/>
    <property type="match status" value="2"/>
</dbReference>
<protein>
    <submittedName>
        <fullName evidence="4">Glycosyltransferase involved in cell wall biosynthesis</fullName>
    </submittedName>
</protein>
<feature type="domain" description="Glycosyltransferase subfamily 4-like N-terminal" evidence="3">
    <location>
        <begin position="15"/>
        <end position="177"/>
    </location>
</feature>
<dbReference type="Pfam" id="PF13579">
    <property type="entry name" value="Glyco_trans_4_4"/>
    <property type="match status" value="1"/>
</dbReference>
<name>A0A7W0CIU2_9ACTN</name>
<proteinExistence type="predicted"/>